<evidence type="ECO:0000313" key="3">
    <source>
        <dbReference type="Proteomes" id="UP000255193"/>
    </source>
</evidence>
<dbReference type="Proteomes" id="UP000255193">
    <property type="component" value="Unassembled WGS sequence"/>
</dbReference>
<reference evidence="2 3" key="1">
    <citation type="submission" date="2018-06" db="EMBL/GenBank/DDBJ databases">
        <authorList>
            <consortium name="Pathogen Informatics"/>
            <person name="Doyle S."/>
        </authorList>
    </citation>
    <scope>NUCLEOTIDE SEQUENCE [LARGE SCALE GENOMIC DNA]</scope>
    <source>
        <strain evidence="2 3">NCTC11091</strain>
    </source>
</reference>
<dbReference type="AlphaFoldDB" id="A0A378Q3Y0"/>
<feature type="transmembrane region" description="Helical" evidence="1">
    <location>
        <begin position="7"/>
        <end position="31"/>
    </location>
</feature>
<keyword evidence="1" id="KW-0472">Membrane</keyword>
<organism evidence="2 3">
    <name type="scientific">Faucicola atlantae</name>
    <dbReference type="NCBI Taxonomy" id="34059"/>
    <lineage>
        <taxon>Bacteria</taxon>
        <taxon>Pseudomonadati</taxon>
        <taxon>Pseudomonadota</taxon>
        <taxon>Gammaproteobacteria</taxon>
        <taxon>Moraxellales</taxon>
        <taxon>Moraxellaceae</taxon>
        <taxon>Faucicola</taxon>
    </lineage>
</organism>
<keyword evidence="1" id="KW-1133">Transmembrane helix</keyword>
<accession>A0A378Q3Y0</accession>
<evidence type="ECO:0000313" key="2">
    <source>
        <dbReference type="EMBL" id="STY95124.1"/>
    </source>
</evidence>
<proteinExistence type="predicted"/>
<protein>
    <submittedName>
        <fullName evidence="2">Uncharacterized protein</fullName>
    </submittedName>
</protein>
<name>A0A378Q3Y0_9GAMM</name>
<evidence type="ECO:0000256" key="1">
    <source>
        <dbReference type="SAM" id="Phobius"/>
    </source>
</evidence>
<gene>
    <name evidence="2" type="ORF">NCTC11091_00915</name>
</gene>
<keyword evidence="1" id="KW-0812">Transmembrane</keyword>
<dbReference type="EMBL" id="UGQA01000001">
    <property type="protein sequence ID" value="STY95124.1"/>
    <property type="molecule type" value="Genomic_DNA"/>
</dbReference>
<sequence length="41" mass="4671">MEPIKPFAFMIISLFLGALPFTALFFIWWIVVLVNNVSVGK</sequence>